<dbReference type="RefSeq" id="WP_150374470.1">
    <property type="nucleotide sequence ID" value="NZ_CP044067.1"/>
</dbReference>
<name>A0A5P2H9L8_9BURK</name>
<sequence length="305" mass="32044">MWEVLRLALRNTQVAFRAELDVSALVARSARCLQAVIAVTLAAAISLACRQPEAWWAAICAFALTGSALRPALGLGVQQIAGTFAGTVMGVWLAPLALDGPAAFVALSTLFATACLSIAARRAASFLWILSAALFVYMVSLLLIHGAADARPLAVALWINALIGTGAYLLVTALASGVARLRGGDHAPAQAAPPAPSSDNPAQAVSGTRLSLVCAMSLAALSWILYRHPLIGMAQAMITTIAVLAVPRTTVGHSLYNIVIRILNRLLGCLLSEPAISSGSDSRRREPSRAQCRDLYKIEIVETAR</sequence>
<feature type="transmembrane region" description="Helical" evidence="1">
    <location>
        <begin position="103"/>
        <end position="120"/>
    </location>
</feature>
<feature type="transmembrane region" description="Helical" evidence="1">
    <location>
        <begin position="54"/>
        <end position="73"/>
    </location>
</feature>
<reference evidence="2 3" key="1">
    <citation type="submission" date="2019-09" db="EMBL/GenBank/DDBJ databases">
        <title>FDA dAtabase for Regulatory Grade micrObial Sequences (FDA-ARGOS): Supporting development and validation of Infectious Disease Dx tests.</title>
        <authorList>
            <person name="Sciortino C."/>
            <person name="Tallon L."/>
            <person name="Sadzewicz L."/>
            <person name="Vavikolanu K."/>
            <person name="Mehta A."/>
            <person name="Aluvathingal J."/>
            <person name="Nadendla S."/>
            <person name="Nandy P."/>
            <person name="Geyer C."/>
            <person name="Yan Y."/>
            <person name="Sichtig H."/>
        </authorList>
    </citation>
    <scope>NUCLEOTIDE SEQUENCE [LARGE SCALE GENOMIC DNA]</scope>
    <source>
        <strain evidence="2 3">FDAARGOS_664</strain>
    </source>
</reference>
<dbReference type="Proteomes" id="UP000322822">
    <property type="component" value="Chromosome 2"/>
</dbReference>
<keyword evidence="1" id="KW-0472">Membrane</keyword>
<proteinExistence type="predicted"/>
<gene>
    <name evidence="2" type="ORF">FOB72_19955</name>
</gene>
<evidence type="ECO:0000313" key="2">
    <source>
        <dbReference type="EMBL" id="QET04408.1"/>
    </source>
</evidence>
<feature type="transmembrane region" description="Helical" evidence="1">
    <location>
        <begin position="154"/>
        <end position="175"/>
    </location>
</feature>
<dbReference type="OrthoDB" id="9112918at2"/>
<feature type="transmembrane region" description="Helical" evidence="1">
    <location>
        <begin position="127"/>
        <end position="148"/>
    </location>
</feature>
<organism evidence="2 3">
    <name type="scientific">Cupriavidus pauculus</name>
    <dbReference type="NCBI Taxonomy" id="82633"/>
    <lineage>
        <taxon>Bacteria</taxon>
        <taxon>Pseudomonadati</taxon>
        <taxon>Pseudomonadota</taxon>
        <taxon>Betaproteobacteria</taxon>
        <taxon>Burkholderiales</taxon>
        <taxon>Burkholderiaceae</taxon>
        <taxon>Cupriavidus</taxon>
    </lineage>
</organism>
<dbReference type="AlphaFoldDB" id="A0A5P2H9L8"/>
<evidence type="ECO:0000313" key="3">
    <source>
        <dbReference type="Proteomes" id="UP000322822"/>
    </source>
</evidence>
<protein>
    <submittedName>
        <fullName evidence="2">FUSC family protein</fullName>
    </submittedName>
</protein>
<accession>A0A5P2H9L8</accession>
<keyword evidence="1" id="KW-0812">Transmembrane</keyword>
<evidence type="ECO:0000256" key="1">
    <source>
        <dbReference type="SAM" id="Phobius"/>
    </source>
</evidence>
<keyword evidence="1" id="KW-1133">Transmembrane helix</keyword>
<dbReference type="EMBL" id="CP044067">
    <property type="protein sequence ID" value="QET04408.1"/>
    <property type="molecule type" value="Genomic_DNA"/>
</dbReference>